<keyword evidence="2" id="KW-0472">Membrane</keyword>
<comment type="caution">
    <text evidence="3">The sequence shown here is derived from an EMBL/GenBank/DDBJ whole genome shotgun (WGS) entry which is preliminary data.</text>
</comment>
<evidence type="ECO:0000313" key="3">
    <source>
        <dbReference type="EMBL" id="CAE7234667.1"/>
    </source>
</evidence>
<evidence type="ECO:0000256" key="1">
    <source>
        <dbReference type="SAM" id="MobiDB-lite"/>
    </source>
</evidence>
<feature type="region of interest" description="Disordered" evidence="1">
    <location>
        <begin position="1"/>
        <end position="27"/>
    </location>
</feature>
<feature type="transmembrane region" description="Helical" evidence="2">
    <location>
        <begin position="122"/>
        <end position="143"/>
    </location>
</feature>
<reference evidence="3" key="1">
    <citation type="submission" date="2021-02" db="EMBL/GenBank/DDBJ databases">
        <authorList>
            <person name="Dougan E. K."/>
            <person name="Rhodes N."/>
            <person name="Thang M."/>
            <person name="Chan C."/>
        </authorList>
    </citation>
    <scope>NUCLEOTIDE SEQUENCE</scope>
</reference>
<feature type="non-terminal residue" evidence="3">
    <location>
        <position position="1"/>
    </location>
</feature>
<feature type="compositionally biased region" description="Pro residues" evidence="1">
    <location>
        <begin position="14"/>
        <end position="27"/>
    </location>
</feature>
<protein>
    <submittedName>
        <fullName evidence="3">Uncharacterized protein</fullName>
    </submittedName>
</protein>
<organism evidence="3 4">
    <name type="scientific">Symbiodinium necroappetens</name>
    <dbReference type="NCBI Taxonomy" id="1628268"/>
    <lineage>
        <taxon>Eukaryota</taxon>
        <taxon>Sar</taxon>
        <taxon>Alveolata</taxon>
        <taxon>Dinophyceae</taxon>
        <taxon>Suessiales</taxon>
        <taxon>Symbiodiniaceae</taxon>
        <taxon>Symbiodinium</taxon>
    </lineage>
</organism>
<dbReference type="EMBL" id="CAJNJA010008267">
    <property type="protein sequence ID" value="CAE7234667.1"/>
    <property type="molecule type" value="Genomic_DNA"/>
</dbReference>
<keyword evidence="4" id="KW-1185">Reference proteome</keyword>
<dbReference type="AlphaFoldDB" id="A0A812KR72"/>
<dbReference type="Proteomes" id="UP000601435">
    <property type="component" value="Unassembled WGS sequence"/>
</dbReference>
<gene>
    <name evidence="3" type="ORF">SNEC2469_LOCUS3848</name>
</gene>
<evidence type="ECO:0000256" key="2">
    <source>
        <dbReference type="SAM" id="Phobius"/>
    </source>
</evidence>
<sequence>MSSSCPPVQRKAPPVVPPQYKAPPPPLPEAELQGLPLAVANLRCVLEAAHAGGWVAWRDLAAAMTVDDRLALAEFSSALMVVPPANMPSDAALKEKMKRRLPATAATAGEVPDTLKDPDAGIFFYHHGGAAVGLVGWIILAAAGSTAYPRRRG</sequence>
<evidence type="ECO:0000313" key="4">
    <source>
        <dbReference type="Proteomes" id="UP000601435"/>
    </source>
</evidence>
<proteinExistence type="predicted"/>
<name>A0A812KR72_9DINO</name>
<keyword evidence="2" id="KW-0812">Transmembrane</keyword>
<accession>A0A812KR72</accession>
<dbReference type="OrthoDB" id="10390648at2759"/>
<keyword evidence="2" id="KW-1133">Transmembrane helix</keyword>